<evidence type="ECO:0000313" key="3">
    <source>
        <dbReference type="Proteomes" id="UP000234778"/>
    </source>
</evidence>
<reference evidence="2 3" key="1">
    <citation type="submission" date="2017-12" db="EMBL/GenBank/DDBJ databases">
        <title>Phylogenetic diversity of female urinary microbiome.</title>
        <authorList>
            <person name="Thomas-White K."/>
            <person name="Wolfe A.J."/>
        </authorList>
    </citation>
    <scope>NUCLEOTIDE SEQUENCE [LARGE SCALE GENOMIC DNA]</scope>
    <source>
        <strain evidence="2 3">UMB0319</strain>
    </source>
</reference>
<dbReference type="AlphaFoldDB" id="A0A2I1KQW7"/>
<keyword evidence="1" id="KW-0472">Membrane</keyword>
<evidence type="ECO:0000313" key="2">
    <source>
        <dbReference type="EMBL" id="PKY98012.1"/>
    </source>
</evidence>
<organism evidence="2 3">
    <name type="scientific">Actinomyces urogenitalis</name>
    <dbReference type="NCBI Taxonomy" id="103621"/>
    <lineage>
        <taxon>Bacteria</taxon>
        <taxon>Bacillati</taxon>
        <taxon>Actinomycetota</taxon>
        <taxon>Actinomycetes</taxon>
        <taxon>Actinomycetales</taxon>
        <taxon>Actinomycetaceae</taxon>
        <taxon>Actinomyces</taxon>
    </lineage>
</organism>
<sequence length="524" mass="56206">MCASATRFPARGRHLPAAAVTVVGAAVFIALSVGQWRSYRVPSWDLAIFSQLAKDYAHLQAPIVPIKGEGFNLLGDHFHPILVLLAPAWWIAPSPLTLLIVQDLLLAVSAWPLTRLATRCLGAVGGTVLGLVYVLSWGLQTAVAAQFHEIAFAVPLLAWASAAFAEGRWWAVAGWSAPLVLVKEDLGLTVLMIGLAIAWRGRHSGPAGAPARARLRLAGRVMEPTTAQLGLGLAVFGVVAFLVTVGLILPALSPTGTWEYGLSGNTSDGSASSAPATAHLLLRALWPPVKLVTVLLLVMTAGVIGLASPWMAVMVPTLAWRFLSTKSTYWDWSQWHYNAVLMPIALGALLEVLLRLRRRHAQAADDVARPRPKTLRRRTASSLSLWHPCVPTWLRATAVVAVVIPAVTALWIAPALPLAQMTEPGWGQVPARAASAQEIVSLIPRGATVESDLGLLPYLVPQHTVYWVGTAQGVTPDYVVVDPLSGSWGAIAPQDAAAWAQEQTGTRYELIFDRDDYQVAKRVG</sequence>
<name>A0A2I1KQW7_9ACTO</name>
<feature type="transmembrane region" description="Helical" evidence="1">
    <location>
        <begin position="335"/>
        <end position="354"/>
    </location>
</feature>
<feature type="transmembrane region" description="Helical" evidence="1">
    <location>
        <begin position="15"/>
        <end position="36"/>
    </location>
</feature>
<dbReference type="RefSeq" id="WP_050765625.1">
    <property type="nucleotide sequence ID" value="NZ_JASPEK010000007.1"/>
</dbReference>
<feature type="transmembrane region" description="Helical" evidence="1">
    <location>
        <begin position="120"/>
        <end position="139"/>
    </location>
</feature>
<accession>A0A2I1KQW7</accession>
<keyword evidence="1" id="KW-0812">Transmembrane</keyword>
<dbReference type="Pfam" id="PF09852">
    <property type="entry name" value="DUF2079"/>
    <property type="match status" value="1"/>
</dbReference>
<feature type="transmembrane region" description="Helical" evidence="1">
    <location>
        <begin position="229"/>
        <end position="252"/>
    </location>
</feature>
<gene>
    <name evidence="2" type="ORF">CYJ26_09945</name>
</gene>
<dbReference type="Proteomes" id="UP000234778">
    <property type="component" value="Unassembled WGS sequence"/>
</dbReference>
<proteinExistence type="predicted"/>
<feature type="transmembrane region" description="Helical" evidence="1">
    <location>
        <begin position="145"/>
        <end position="165"/>
    </location>
</feature>
<protein>
    <submittedName>
        <fullName evidence="2">DUF2079 domain-containing protein</fullName>
    </submittedName>
</protein>
<feature type="transmembrane region" description="Helical" evidence="1">
    <location>
        <begin position="291"/>
        <end position="315"/>
    </location>
</feature>
<dbReference type="EMBL" id="PKHA01000013">
    <property type="protein sequence ID" value="PKY98012.1"/>
    <property type="molecule type" value="Genomic_DNA"/>
</dbReference>
<keyword evidence="1" id="KW-1133">Transmembrane helix</keyword>
<comment type="caution">
    <text evidence="2">The sequence shown here is derived from an EMBL/GenBank/DDBJ whole genome shotgun (WGS) entry which is preliminary data.</text>
</comment>
<dbReference type="GeneID" id="81709256"/>
<feature type="transmembrane region" description="Helical" evidence="1">
    <location>
        <begin position="88"/>
        <end position="108"/>
    </location>
</feature>
<feature type="transmembrane region" description="Helical" evidence="1">
    <location>
        <begin position="177"/>
        <end position="199"/>
    </location>
</feature>
<evidence type="ECO:0000256" key="1">
    <source>
        <dbReference type="SAM" id="Phobius"/>
    </source>
</evidence>
<feature type="transmembrane region" description="Helical" evidence="1">
    <location>
        <begin position="393"/>
        <end position="413"/>
    </location>
</feature>
<dbReference type="InterPro" id="IPR018650">
    <property type="entry name" value="STSV1_Orf64"/>
</dbReference>